<accession>A0A5R8WV13</accession>
<dbReference type="SMART" id="SM00342">
    <property type="entry name" value="HTH_ARAC"/>
    <property type="match status" value="1"/>
</dbReference>
<keyword evidence="6" id="KW-1185">Reference proteome</keyword>
<dbReference type="SUPFAM" id="SSF46689">
    <property type="entry name" value="Homeodomain-like"/>
    <property type="match status" value="1"/>
</dbReference>
<feature type="domain" description="HTH araC/xylS-type" evidence="4">
    <location>
        <begin position="179"/>
        <end position="279"/>
    </location>
</feature>
<dbReference type="Pfam" id="PF02311">
    <property type="entry name" value="AraC_binding"/>
    <property type="match status" value="1"/>
</dbReference>
<dbReference type="GO" id="GO:0043565">
    <property type="term" value="F:sequence-specific DNA binding"/>
    <property type="evidence" value="ECO:0007669"/>
    <property type="project" value="InterPro"/>
</dbReference>
<dbReference type="PROSITE" id="PS00041">
    <property type="entry name" value="HTH_ARAC_FAMILY_1"/>
    <property type="match status" value="1"/>
</dbReference>
<dbReference type="PANTHER" id="PTHR43280">
    <property type="entry name" value="ARAC-FAMILY TRANSCRIPTIONAL REGULATOR"/>
    <property type="match status" value="1"/>
</dbReference>
<comment type="caution">
    <text evidence="5">The sequence shown here is derived from an EMBL/GenBank/DDBJ whole genome shotgun (WGS) entry which is preliminary data.</text>
</comment>
<organism evidence="5 6">
    <name type="scientific">Hymenobacter jeollabukensis</name>
    <dbReference type="NCBI Taxonomy" id="2025313"/>
    <lineage>
        <taxon>Bacteria</taxon>
        <taxon>Pseudomonadati</taxon>
        <taxon>Bacteroidota</taxon>
        <taxon>Cytophagia</taxon>
        <taxon>Cytophagales</taxon>
        <taxon>Hymenobacteraceae</taxon>
        <taxon>Hymenobacter</taxon>
    </lineage>
</organism>
<sequence length="298" mass="33681">MHIQQSHAPFEITVEELTQWVARPHQHNFFELVFIEAGAGRQCINHQHIAYEAGNVFLLPPLDCHSFQISTPTRFVFLRFTHQVFARNSPAEADFQAWFQQLSYILINYNQVPGDLIADPQDKHHLVQCLHLIRAEYAKGDTFSSSLIQSTLVTVLNLLARHVEAALLAAPGSAPRRFVEVLNHVQHHLFQPEQLSIAALAARTGVAPSYFGEYFRQHAGESLQAYITKSRLKVAESRLLHSDHSVKEIAFELGFTDTSHFARTFKKHYGYTAQQFKQRGQFCQLKSAAAPASVPLVA</sequence>
<dbReference type="PRINTS" id="PR00032">
    <property type="entry name" value="HTHARAC"/>
</dbReference>
<dbReference type="OrthoDB" id="2569619at2"/>
<dbReference type="InterPro" id="IPR020449">
    <property type="entry name" value="Tscrpt_reg_AraC-type_HTH"/>
</dbReference>
<dbReference type="PROSITE" id="PS01124">
    <property type="entry name" value="HTH_ARAC_FAMILY_2"/>
    <property type="match status" value="1"/>
</dbReference>
<keyword evidence="2" id="KW-0238">DNA-binding</keyword>
<dbReference type="EMBL" id="VAJM01000002">
    <property type="protein sequence ID" value="TLM95547.1"/>
    <property type="molecule type" value="Genomic_DNA"/>
</dbReference>
<reference evidence="5 6" key="1">
    <citation type="submission" date="2019-05" db="EMBL/GenBank/DDBJ databases">
        <title>Hymenobacter edaphi sp. nov., isolated from abandoned arsenic-contaminated farmland soil.</title>
        <authorList>
            <person name="Nie L."/>
        </authorList>
    </citation>
    <scope>NUCLEOTIDE SEQUENCE [LARGE SCALE GENOMIC DNA]</scope>
    <source>
        <strain evidence="5 6">1-3-3-8</strain>
    </source>
</reference>
<keyword evidence="3" id="KW-0804">Transcription</keyword>
<dbReference type="GO" id="GO:0003700">
    <property type="term" value="F:DNA-binding transcription factor activity"/>
    <property type="evidence" value="ECO:0007669"/>
    <property type="project" value="InterPro"/>
</dbReference>
<evidence type="ECO:0000313" key="5">
    <source>
        <dbReference type="EMBL" id="TLM95547.1"/>
    </source>
</evidence>
<keyword evidence="1" id="KW-0805">Transcription regulation</keyword>
<dbReference type="InterPro" id="IPR009057">
    <property type="entry name" value="Homeodomain-like_sf"/>
</dbReference>
<dbReference type="InterPro" id="IPR037923">
    <property type="entry name" value="HTH-like"/>
</dbReference>
<protein>
    <submittedName>
        <fullName evidence="5">Helix-turn-helix domain-containing protein</fullName>
    </submittedName>
</protein>
<dbReference type="Gene3D" id="1.10.10.60">
    <property type="entry name" value="Homeodomain-like"/>
    <property type="match status" value="1"/>
</dbReference>
<dbReference type="Gene3D" id="2.60.120.10">
    <property type="entry name" value="Jelly Rolls"/>
    <property type="match status" value="1"/>
</dbReference>
<dbReference type="SUPFAM" id="SSF51215">
    <property type="entry name" value="Regulatory protein AraC"/>
    <property type="match status" value="1"/>
</dbReference>
<dbReference type="RefSeq" id="WP_138076078.1">
    <property type="nucleotide sequence ID" value="NZ_VAJM01000002.1"/>
</dbReference>
<dbReference type="Pfam" id="PF12833">
    <property type="entry name" value="HTH_18"/>
    <property type="match status" value="1"/>
</dbReference>
<proteinExistence type="predicted"/>
<evidence type="ECO:0000256" key="3">
    <source>
        <dbReference type="ARBA" id="ARBA00023163"/>
    </source>
</evidence>
<evidence type="ECO:0000256" key="2">
    <source>
        <dbReference type="ARBA" id="ARBA00023125"/>
    </source>
</evidence>
<evidence type="ECO:0000313" key="6">
    <source>
        <dbReference type="Proteomes" id="UP000305517"/>
    </source>
</evidence>
<dbReference type="InterPro" id="IPR018060">
    <property type="entry name" value="HTH_AraC"/>
</dbReference>
<dbReference type="InterPro" id="IPR014710">
    <property type="entry name" value="RmlC-like_jellyroll"/>
</dbReference>
<dbReference type="PANTHER" id="PTHR43280:SF2">
    <property type="entry name" value="HTH-TYPE TRANSCRIPTIONAL REGULATOR EXSA"/>
    <property type="match status" value="1"/>
</dbReference>
<evidence type="ECO:0000259" key="4">
    <source>
        <dbReference type="PROSITE" id="PS01124"/>
    </source>
</evidence>
<name>A0A5R8WV13_9BACT</name>
<dbReference type="InterPro" id="IPR018062">
    <property type="entry name" value="HTH_AraC-typ_CS"/>
</dbReference>
<dbReference type="InterPro" id="IPR003313">
    <property type="entry name" value="AraC-bd"/>
</dbReference>
<dbReference type="AlphaFoldDB" id="A0A5R8WV13"/>
<dbReference type="Proteomes" id="UP000305517">
    <property type="component" value="Unassembled WGS sequence"/>
</dbReference>
<gene>
    <name evidence="5" type="ORF">FDY95_07120</name>
</gene>
<evidence type="ECO:0000256" key="1">
    <source>
        <dbReference type="ARBA" id="ARBA00023015"/>
    </source>
</evidence>